<feature type="compositionally biased region" description="Pro residues" evidence="1">
    <location>
        <begin position="988"/>
        <end position="1008"/>
    </location>
</feature>
<feature type="region of interest" description="Disordered" evidence="1">
    <location>
        <begin position="878"/>
        <end position="1259"/>
    </location>
</feature>
<feature type="region of interest" description="Disordered" evidence="1">
    <location>
        <begin position="449"/>
        <end position="573"/>
    </location>
</feature>
<evidence type="ECO:0000256" key="1">
    <source>
        <dbReference type="SAM" id="MobiDB-lite"/>
    </source>
</evidence>
<gene>
    <name evidence="2" type="ORF">TCAL_11701</name>
</gene>
<feature type="compositionally biased region" description="Low complexity" evidence="1">
    <location>
        <begin position="1199"/>
        <end position="1221"/>
    </location>
</feature>
<feature type="region of interest" description="Disordered" evidence="1">
    <location>
        <begin position="1"/>
        <end position="20"/>
    </location>
</feature>
<evidence type="ECO:0000313" key="3">
    <source>
        <dbReference type="Proteomes" id="UP000318571"/>
    </source>
</evidence>
<protein>
    <submittedName>
        <fullName evidence="2">Uncharacterized protein</fullName>
    </submittedName>
</protein>
<feature type="compositionally biased region" description="Pro residues" evidence="1">
    <location>
        <begin position="1015"/>
        <end position="1034"/>
    </location>
</feature>
<accession>A0A553PN31</accession>
<dbReference type="AlphaFoldDB" id="A0A553PN31"/>
<feature type="compositionally biased region" description="Basic and acidic residues" evidence="1">
    <location>
        <begin position="259"/>
        <end position="288"/>
    </location>
</feature>
<feature type="compositionally biased region" description="Low complexity" evidence="1">
    <location>
        <begin position="1048"/>
        <end position="1068"/>
    </location>
</feature>
<feature type="region of interest" description="Disordered" evidence="1">
    <location>
        <begin position="218"/>
        <end position="350"/>
    </location>
</feature>
<evidence type="ECO:0000313" key="2">
    <source>
        <dbReference type="EMBL" id="TRY79095.1"/>
    </source>
</evidence>
<keyword evidence="3" id="KW-1185">Reference proteome</keyword>
<name>A0A553PN31_TIGCA</name>
<feature type="compositionally biased region" description="Basic and acidic residues" evidence="1">
    <location>
        <begin position="1"/>
        <end position="11"/>
    </location>
</feature>
<comment type="caution">
    <text evidence="2">The sequence shown here is derived from an EMBL/GenBank/DDBJ whole genome shotgun (WGS) entry which is preliminary data.</text>
</comment>
<feature type="compositionally biased region" description="Basic and acidic residues" evidence="1">
    <location>
        <begin position="452"/>
        <end position="512"/>
    </location>
</feature>
<feature type="compositionally biased region" description="Low complexity" evidence="1">
    <location>
        <begin position="926"/>
        <end position="937"/>
    </location>
</feature>
<dbReference type="Proteomes" id="UP000318571">
    <property type="component" value="Chromosome 6"/>
</dbReference>
<feature type="compositionally biased region" description="Polar residues" evidence="1">
    <location>
        <begin position="945"/>
        <end position="969"/>
    </location>
</feature>
<feature type="compositionally biased region" description="Basic and acidic residues" evidence="1">
    <location>
        <begin position="300"/>
        <end position="316"/>
    </location>
</feature>
<reference evidence="2 3" key="1">
    <citation type="journal article" date="2018" name="Nat. Ecol. Evol.">
        <title>Genomic signatures of mitonuclear coevolution across populations of Tigriopus californicus.</title>
        <authorList>
            <person name="Barreto F.S."/>
            <person name="Watson E.T."/>
            <person name="Lima T.G."/>
            <person name="Willett C.S."/>
            <person name="Edmands S."/>
            <person name="Li W."/>
            <person name="Burton R.S."/>
        </authorList>
    </citation>
    <scope>NUCLEOTIDE SEQUENCE [LARGE SCALE GENOMIC DNA]</scope>
    <source>
        <strain evidence="2 3">San Diego</strain>
    </source>
</reference>
<sequence length="1259" mass="140251">MNDFGAPRHEPGPPGEEGGPSLEVKAQIQSTLDQFMDSPLVGLEYIVEIVCANSPPKYHCFLCDRDFQAFNLISDVLSAEHRFEYLKTNFPLAGAKFAVVPNIRVWEQQTLNFLESCALRIQTRFGRLKPIVVTGEQYFIDNKHSIYKSIQNGTHFREGEELNFMHLPDPFASYYFRLDEKEIVKPSHKFMTGKPDEGLEHIKNPELQTLMQREIARFRDQKNTVSKAVVKSDRSNNQEDGMSSKQSFGGFAPKSPEPFQEHDRDRERERRRRKESEERGRTRRPSRERSRRSTSPSLTLREKRERLVSRSSELLRRSPSSIGSSRPDKRERRSSRSRERERERKRSRSLSPFTLAHNKWSKFHKAERVMLSSLNRKKSIYDKRPEDHPLYGQEWTQFWEMRYREVQEEGGNPDEYDYKSDWIPFWGRRVTEIFEAELQEKTKDLLQQFDLRSADEPRRSEFDKERKPKDAEKERRDRDRRPNNDARRGDRKERDAHSPSDHCPRSRTDRSPLHQTSRMDGGDARSAHGWQDARSYNDSYSGITALEEKRDRGVSPGGEHRSQQRSFFDHRSPKSYEEFEDAYDGPVMLVPCLRQLTALEDILGSLGPQVNVIMAKALALDQTRSGSSNLLTQNPDIACILDMVKEKLSGQMVAGLLEEIKLGAVRVAMSHLVRLLRSSTKKRPLEPPSLASATPMKDEKTKFKEMVAEQLAKILIKRDRGSISNYDLHCVVFQVIKGSVLDDGTIEPPPTVPPSEPLVPLHHLPPFQTYSQPGHGDQSMVVDRGVKAQGYSSPDNGENEAFDDFEELSVEELRSLLTNFQDLSKQEQQDLIQYMRKLERTNPQKVALLKAKKENGSGTEARGESLSQAHFQDKVTASGNQANSHYNGPRESEESASGISTSSWNRHLSRPPPCGPQGKSFGDGPTQGSTSQDSTSQVNMAHVGTPQSGPSRGGLNNQGSSQFGTTDNKPPTDGPPRDLYPLGGRPQSGPPPHGGPPPRGGPPPPQGGPPILHGGPPPPHGGPLPPHGGPPYGGPPQSGYLHGGPPHGGSSYSSSPYGGVAYSGPPSSVLANGEHSHGRPPFRPNSQNANNTWPLTSGQLPPPPPPPPEEDWQGPPQSQANQGWNQFSGPPQPQGPWPRPPQPPPGENPWAQRPAMPPGPSRPPGLPNSSGNNWPQQRNDHGPNYSNPPYFENNGGPRGFSPRFPPQGGHYINGNSSSSMGPGPGPGGYPNHAQAPLRGRGGGPPRFGGRGGGPPRFGY</sequence>
<dbReference type="OMA" id="IVNHLTC"/>
<feature type="compositionally biased region" description="Pro residues" evidence="1">
    <location>
        <begin position="1155"/>
        <end position="1166"/>
    </location>
</feature>
<feature type="compositionally biased region" description="Pro residues" evidence="1">
    <location>
        <begin position="1130"/>
        <end position="1147"/>
    </location>
</feature>
<feature type="compositionally biased region" description="Basic and acidic residues" evidence="1">
    <location>
        <begin position="546"/>
        <end position="573"/>
    </location>
</feature>
<feature type="compositionally biased region" description="Polar residues" evidence="1">
    <location>
        <begin position="238"/>
        <end position="247"/>
    </location>
</feature>
<dbReference type="OrthoDB" id="6362516at2759"/>
<feature type="compositionally biased region" description="Polar residues" evidence="1">
    <location>
        <begin position="1084"/>
        <end position="1099"/>
    </location>
</feature>
<feature type="compositionally biased region" description="Gly residues" evidence="1">
    <location>
        <begin position="1239"/>
        <end position="1259"/>
    </location>
</feature>
<feature type="compositionally biased region" description="Polar residues" evidence="1">
    <location>
        <begin position="1115"/>
        <end position="1128"/>
    </location>
</feature>
<feature type="compositionally biased region" description="Basic and acidic residues" evidence="1">
    <location>
        <begin position="326"/>
        <end position="344"/>
    </location>
</feature>
<dbReference type="EMBL" id="VCGU01000002">
    <property type="protein sequence ID" value="TRY79095.1"/>
    <property type="molecule type" value="Genomic_DNA"/>
</dbReference>
<proteinExistence type="predicted"/>
<organism evidence="2 3">
    <name type="scientific">Tigriopus californicus</name>
    <name type="common">Marine copepod</name>
    <dbReference type="NCBI Taxonomy" id="6832"/>
    <lineage>
        <taxon>Eukaryota</taxon>
        <taxon>Metazoa</taxon>
        <taxon>Ecdysozoa</taxon>
        <taxon>Arthropoda</taxon>
        <taxon>Crustacea</taxon>
        <taxon>Multicrustacea</taxon>
        <taxon>Hexanauplia</taxon>
        <taxon>Copepoda</taxon>
        <taxon>Harpacticoida</taxon>
        <taxon>Harpacticidae</taxon>
        <taxon>Tigriopus</taxon>
    </lineage>
</organism>